<evidence type="ECO:0000256" key="2">
    <source>
        <dbReference type="ARBA" id="ARBA00009387"/>
    </source>
</evidence>
<dbReference type="EC" id="4.2.2.-" evidence="5"/>
<dbReference type="SUPFAM" id="SSF53955">
    <property type="entry name" value="Lysozyme-like"/>
    <property type="match status" value="1"/>
</dbReference>
<evidence type="ECO:0000313" key="5">
    <source>
        <dbReference type="EMBL" id="ASP23028.1"/>
    </source>
</evidence>
<dbReference type="CDD" id="cd00254">
    <property type="entry name" value="LT-like"/>
    <property type="match status" value="1"/>
</dbReference>
<evidence type="ECO:0000256" key="3">
    <source>
        <dbReference type="SAM" id="SignalP"/>
    </source>
</evidence>
<dbReference type="PANTHER" id="PTHR37423">
    <property type="entry name" value="SOLUBLE LYTIC MUREIN TRANSGLYCOSYLASE-RELATED"/>
    <property type="match status" value="1"/>
</dbReference>
<feature type="signal peptide" evidence="3">
    <location>
        <begin position="1"/>
        <end position="23"/>
    </location>
</feature>
<evidence type="ECO:0000313" key="6">
    <source>
        <dbReference type="Proteomes" id="UP000203589"/>
    </source>
</evidence>
<keyword evidence="6" id="KW-1185">Reference proteome</keyword>
<feature type="domain" description="Transglycosylase SLT" evidence="4">
    <location>
        <begin position="159"/>
        <end position="247"/>
    </location>
</feature>
<accession>A0A222EAG6</accession>
<reference evidence="5 6" key="1">
    <citation type="submission" date="2017-07" db="EMBL/GenBank/DDBJ databases">
        <title>Genome Sequence of Antarctobacter heliothermus Strain SMS3 Isolated from a culture of the Diatom Skeletonema marinoi.</title>
        <authorList>
            <person name="Topel M."/>
            <person name="Pinder M.I.M."/>
            <person name="Johansson O.N."/>
            <person name="Kourtchenko O."/>
            <person name="Godhe A."/>
            <person name="Clarke A.K."/>
        </authorList>
    </citation>
    <scope>NUCLEOTIDE SEQUENCE [LARGE SCALE GENOMIC DNA]</scope>
    <source>
        <strain evidence="5 6">SMS3</strain>
    </source>
</reference>
<dbReference type="InterPro" id="IPR008258">
    <property type="entry name" value="Transglycosylase_SLT_dom_1"/>
</dbReference>
<gene>
    <name evidence="5" type="ORF">ANTHELSMS3_04427</name>
</gene>
<organism evidence="5 6">
    <name type="scientific">Antarctobacter heliothermus</name>
    <dbReference type="NCBI Taxonomy" id="74033"/>
    <lineage>
        <taxon>Bacteria</taxon>
        <taxon>Pseudomonadati</taxon>
        <taxon>Pseudomonadota</taxon>
        <taxon>Alphaproteobacteria</taxon>
        <taxon>Rhodobacterales</taxon>
        <taxon>Roseobacteraceae</taxon>
        <taxon>Antarctobacter</taxon>
    </lineage>
</organism>
<dbReference type="OrthoDB" id="9815002at2"/>
<dbReference type="AlphaFoldDB" id="A0A222EAG6"/>
<evidence type="ECO:0000259" key="4">
    <source>
        <dbReference type="Pfam" id="PF01464"/>
    </source>
</evidence>
<dbReference type="Gene3D" id="1.10.530.10">
    <property type="match status" value="1"/>
</dbReference>
<dbReference type="PANTHER" id="PTHR37423:SF2">
    <property type="entry name" value="MEMBRANE-BOUND LYTIC MUREIN TRANSGLYCOSYLASE C"/>
    <property type="match status" value="1"/>
</dbReference>
<dbReference type="KEGG" id="aht:ANTHELSMS3_04427"/>
<dbReference type="EMBL" id="CP022540">
    <property type="protein sequence ID" value="ASP23028.1"/>
    <property type="molecule type" value="Genomic_DNA"/>
</dbReference>
<dbReference type="Proteomes" id="UP000203589">
    <property type="component" value="Chromosome"/>
</dbReference>
<comment type="similarity">
    <text evidence="1">Belongs to the transglycosylase Slt family.</text>
</comment>
<dbReference type="GO" id="GO:0016829">
    <property type="term" value="F:lyase activity"/>
    <property type="evidence" value="ECO:0007669"/>
    <property type="project" value="UniProtKB-KW"/>
</dbReference>
<feature type="chain" id="PRO_5012352478" evidence="3">
    <location>
        <begin position="24"/>
        <end position="292"/>
    </location>
</feature>
<name>A0A222EAG6_9RHOB</name>
<protein>
    <submittedName>
        <fullName evidence="5">Soluble lytic murein transglycosylase</fullName>
        <ecNumber evidence="5">4.2.2.-</ecNumber>
    </submittedName>
</protein>
<comment type="similarity">
    <text evidence="2">Belongs to the virb1 family.</text>
</comment>
<proteinExistence type="inferred from homology"/>
<sequence length="292" mass="30144">MVVRTLLSAAIAANLICASGVQAQEAASPPPAFKDFTFKRVKPPESGTKKRITVQIAPRANPAVAPPLPSAPAPTPAPQTGVVTGVIAGAPAVPLGSYAWFWNTVSPEVTSTGPGRLSPALATLTKGPEGQSVGAPRLQGLQEIAQAHGVDLLRETVGTRVSPALALAVIAVESAGESRAKSKAGAQGLMQLMPATAERFGVKDAYDATQNIRGGVAFLDFLMEKFDGDPILVLAGYNAGENSIGKHSGVPPYAETRDYVPKVLAAFSVARGLCITPPELISDGCVFRVMSP</sequence>
<evidence type="ECO:0000256" key="1">
    <source>
        <dbReference type="ARBA" id="ARBA00007734"/>
    </source>
</evidence>
<dbReference type="InterPro" id="IPR023346">
    <property type="entry name" value="Lysozyme-like_dom_sf"/>
</dbReference>
<keyword evidence="5" id="KW-0456">Lyase</keyword>
<dbReference type="RefSeq" id="WP_094036709.1">
    <property type="nucleotide sequence ID" value="NZ_CP022540.1"/>
</dbReference>
<keyword evidence="3" id="KW-0732">Signal</keyword>
<dbReference type="Pfam" id="PF01464">
    <property type="entry name" value="SLT"/>
    <property type="match status" value="1"/>
</dbReference>